<evidence type="ECO:0000259" key="1">
    <source>
        <dbReference type="Pfam" id="PF13302"/>
    </source>
</evidence>
<dbReference type="Pfam" id="PF13302">
    <property type="entry name" value="Acetyltransf_3"/>
    <property type="match status" value="1"/>
</dbReference>
<comment type="caution">
    <text evidence="2">The sequence shown here is derived from an EMBL/GenBank/DDBJ whole genome shotgun (WGS) entry which is preliminary data.</text>
</comment>
<dbReference type="SUPFAM" id="SSF55729">
    <property type="entry name" value="Acyl-CoA N-acyltransferases (Nat)"/>
    <property type="match status" value="1"/>
</dbReference>
<dbReference type="InterPro" id="IPR051531">
    <property type="entry name" value="N-acetyltransferase"/>
</dbReference>
<reference evidence="3" key="1">
    <citation type="journal article" date="2019" name="Int. J. Syst. Evol. Microbiol.">
        <title>The Global Catalogue of Microorganisms (GCM) 10K type strain sequencing project: providing services to taxonomists for standard genome sequencing and annotation.</title>
        <authorList>
            <consortium name="The Broad Institute Genomics Platform"/>
            <consortium name="The Broad Institute Genome Sequencing Center for Infectious Disease"/>
            <person name="Wu L."/>
            <person name="Ma J."/>
        </authorList>
    </citation>
    <scope>NUCLEOTIDE SEQUENCE [LARGE SCALE GENOMIC DNA]</scope>
    <source>
        <strain evidence="3">KCTC 42953</strain>
    </source>
</reference>
<accession>A0ABV7J889</accession>
<evidence type="ECO:0000313" key="3">
    <source>
        <dbReference type="Proteomes" id="UP001595533"/>
    </source>
</evidence>
<dbReference type="InterPro" id="IPR000182">
    <property type="entry name" value="GNAT_dom"/>
</dbReference>
<dbReference type="InterPro" id="IPR016181">
    <property type="entry name" value="Acyl_CoA_acyltransferase"/>
</dbReference>
<feature type="domain" description="N-acetyltransferase" evidence="1">
    <location>
        <begin position="14"/>
        <end position="151"/>
    </location>
</feature>
<dbReference type="Proteomes" id="UP001595533">
    <property type="component" value="Unassembled WGS sequence"/>
</dbReference>
<sequence>MDIQSIMHPDCDVSLRLVSDADFAVFFAIYGDPEVMRHIGRTLDESQARSYLQQTLLVHQDKQPKYLTWVIENVSDGEAVGLVGAHWQQPALRNEVDVGVMILANWRRQKKAHQAKALLINQLIRQPEIEQVVVRCWVDNLAAMEANAGLGLKKGQRYVDRKTGQLCQQWHTQDPLSLVPKSGTFWC</sequence>
<dbReference type="Gene3D" id="3.40.630.30">
    <property type="match status" value="1"/>
</dbReference>
<gene>
    <name evidence="2" type="ORF">ACFODZ_07790</name>
</gene>
<name>A0ABV7J889_9GAMM</name>
<keyword evidence="2" id="KW-0808">Transferase</keyword>
<dbReference type="GO" id="GO:0016746">
    <property type="term" value="F:acyltransferase activity"/>
    <property type="evidence" value="ECO:0007669"/>
    <property type="project" value="UniProtKB-KW"/>
</dbReference>
<evidence type="ECO:0000313" key="2">
    <source>
        <dbReference type="EMBL" id="MFC3194139.1"/>
    </source>
</evidence>
<organism evidence="2 3">
    <name type="scientific">Marinicella sediminis</name>
    <dbReference type="NCBI Taxonomy" id="1792834"/>
    <lineage>
        <taxon>Bacteria</taxon>
        <taxon>Pseudomonadati</taxon>
        <taxon>Pseudomonadota</taxon>
        <taxon>Gammaproteobacteria</taxon>
        <taxon>Lysobacterales</taxon>
        <taxon>Marinicellaceae</taxon>
        <taxon>Marinicella</taxon>
    </lineage>
</organism>
<keyword evidence="3" id="KW-1185">Reference proteome</keyword>
<dbReference type="RefSeq" id="WP_157892960.1">
    <property type="nucleotide sequence ID" value="NZ_JBHRTS010000004.1"/>
</dbReference>
<dbReference type="PANTHER" id="PTHR43792:SF1">
    <property type="entry name" value="N-ACETYLTRANSFERASE DOMAIN-CONTAINING PROTEIN"/>
    <property type="match status" value="1"/>
</dbReference>
<dbReference type="PANTHER" id="PTHR43792">
    <property type="entry name" value="GNAT FAMILY, PUTATIVE (AFU_ORTHOLOGUE AFUA_3G00765)-RELATED-RELATED"/>
    <property type="match status" value="1"/>
</dbReference>
<keyword evidence="2" id="KW-0012">Acyltransferase</keyword>
<proteinExistence type="predicted"/>
<protein>
    <submittedName>
        <fullName evidence="2">GNAT family N-acetyltransferase</fullName>
        <ecNumber evidence="2">2.3.-.-</ecNumber>
    </submittedName>
</protein>
<dbReference type="EC" id="2.3.-.-" evidence="2"/>
<dbReference type="EMBL" id="JBHRTS010000004">
    <property type="protein sequence ID" value="MFC3194139.1"/>
    <property type="molecule type" value="Genomic_DNA"/>
</dbReference>